<evidence type="ECO:0000313" key="3">
    <source>
        <dbReference type="Proteomes" id="UP000652219"/>
    </source>
</evidence>
<evidence type="ECO:0000256" key="1">
    <source>
        <dbReference type="SAM" id="MobiDB-lite"/>
    </source>
</evidence>
<name>A0A8H6MM64_9PEZI</name>
<comment type="caution">
    <text evidence="2">The sequence shown here is derived from an EMBL/GenBank/DDBJ whole genome shotgun (WGS) entry which is preliminary data.</text>
</comment>
<keyword evidence="3" id="KW-1185">Reference proteome</keyword>
<gene>
    <name evidence="2" type="ORF">CSOJ01_12792</name>
</gene>
<proteinExistence type="predicted"/>
<feature type="region of interest" description="Disordered" evidence="1">
    <location>
        <begin position="1"/>
        <end position="21"/>
    </location>
</feature>
<accession>A0A8H6MM64</accession>
<sequence>MSNRQLRIGLDPTTDPEDGVRSSVERILPSRAQGSKIDGWESLWRALFPGDQVVPSPRKHNPVFCVAGTY</sequence>
<reference evidence="2 3" key="1">
    <citation type="journal article" date="2020" name="Phytopathology">
        <title>Genome Sequence Resources of Colletotrichum truncatum, C. plurivorum, C. musicola, and C. sojae: Four Species Pathogenic to Soybean (Glycine max).</title>
        <authorList>
            <person name="Rogerio F."/>
            <person name="Boufleur T.R."/>
            <person name="Ciampi-Guillardi M."/>
            <person name="Sukno S.A."/>
            <person name="Thon M.R."/>
            <person name="Massola Junior N.S."/>
            <person name="Baroncelli R."/>
        </authorList>
    </citation>
    <scope>NUCLEOTIDE SEQUENCE [LARGE SCALE GENOMIC DNA]</scope>
    <source>
        <strain evidence="2 3">LFN0009</strain>
    </source>
</reference>
<organism evidence="2 3">
    <name type="scientific">Colletotrichum sojae</name>
    <dbReference type="NCBI Taxonomy" id="2175907"/>
    <lineage>
        <taxon>Eukaryota</taxon>
        <taxon>Fungi</taxon>
        <taxon>Dikarya</taxon>
        <taxon>Ascomycota</taxon>
        <taxon>Pezizomycotina</taxon>
        <taxon>Sordariomycetes</taxon>
        <taxon>Hypocreomycetidae</taxon>
        <taxon>Glomerellales</taxon>
        <taxon>Glomerellaceae</taxon>
        <taxon>Colletotrichum</taxon>
        <taxon>Colletotrichum orchidearum species complex</taxon>
    </lineage>
</organism>
<protein>
    <submittedName>
        <fullName evidence="2">Uncharacterized protein</fullName>
    </submittedName>
</protein>
<dbReference type="EMBL" id="WIGN01000341">
    <property type="protein sequence ID" value="KAF6798174.1"/>
    <property type="molecule type" value="Genomic_DNA"/>
</dbReference>
<evidence type="ECO:0000313" key="2">
    <source>
        <dbReference type="EMBL" id="KAF6798174.1"/>
    </source>
</evidence>
<dbReference type="Proteomes" id="UP000652219">
    <property type="component" value="Unassembled WGS sequence"/>
</dbReference>
<dbReference type="AlphaFoldDB" id="A0A8H6MM64"/>